<dbReference type="PRINTS" id="PR00606">
    <property type="entry name" value="CYTCHROMECID"/>
</dbReference>
<reference evidence="8 9" key="1">
    <citation type="journal article" date="2021" name="Microbiol. Spectr.">
        <title>A Single Bacterium Capable of Oxidation and Reduction of Iron at Circumneutral pH.</title>
        <authorList>
            <person name="Kato S."/>
            <person name="Ohkuma M."/>
        </authorList>
    </citation>
    <scope>NUCLEOTIDE SEQUENCE [LARGE SCALE GENOMIC DNA]</scope>
    <source>
        <strain evidence="8 9">MIZ03</strain>
    </source>
</reference>
<name>A0ABM7MIN7_9BURK</name>
<dbReference type="RefSeq" id="WP_223909211.1">
    <property type="nucleotide sequence ID" value="NZ_AP024238.1"/>
</dbReference>
<accession>A0ABM7MIN7</accession>
<keyword evidence="2 6" id="KW-0349">Heme</keyword>
<protein>
    <recommendedName>
        <fullName evidence="7">Cytochrome c domain-containing protein</fullName>
    </recommendedName>
</protein>
<dbReference type="InterPro" id="IPR036909">
    <property type="entry name" value="Cyt_c-like_dom_sf"/>
</dbReference>
<feature type="domain" description="Cytochrome c" evidence="7">
    <location>
        <begin position="42"/>
        <end position="126"/>
    </location>
</feature>
<evidence type="ECO:0000313" key="8">
    <source>
        <dbReference type="EMBL" id="BCO26125.1"/>
    </source>
</evidence>
<keyword evidence="3 6" id="KW-0479">Metal-binding</keyword>
<evidence type="ECO:0000256" key="4">
    <source>
        <dbReference type="ARBA" id="ARBA00022982"/>
    </source>
</evidence>
<evidence type="ECO:0000313" key="9">
    <source>
        <dbReference type="Proteomes" id="UP000824366"/>
    </source>
</evidence>
<evidence type="ECO:0000256" key="3">
    <source>
        <dbReference type="ARBA" id="ARBA00022723"/>
    </source>
</evidence>
<gene>
    <name evidence="8" type="ORF">MIZ03_1005</name>
</gene>
<organism evidence="8 9">
    <name type="scientific">Rhodoferax lithotrophicus</name>
    <dbReference type="NCBI Taxonomy" id="2798804"/>
    <lineage>
        <taxon>Bacteria</taxon>
        <taxon>Pseudomonadati</taxon>
        <taxon>Pseudomonadota</taxon>
        <taxon>Betaproteobacteria</taxon>
        <taxon>Burkholderiales</taxon>
        <taxon>Comamonadaceae</taxon>
        <taxon>Rhodoferax</taxon>
    </lineage>
</organism>
<dbReference type="SUPFAM" id="SSF46626">
    <property type="entry name" value="Cytochrome c"/>
    <property type="match status" value="1"/>
</dbReference>
<keyword evidence="9" id="KW-1185">Reference proteome</keyword>
<dbReference type="Gene3D" id="1.10.760.10">
    <property type="entry name" value="Cytochrome c-like domain"/>
    <property type="match status" value="1"/>
</dbReference>
<evidence type="ECO:0000259" key="7">
    <source>
        <dbReference type="PROSITE" id="PS51007"/>
    </source>
</evidence>
<dbReference type="Pfam" id="PF00034">
    <property type="entry name" value="Cytochrom_C"/>
    <property type="match status" value="1"/>
</dbReference>
<keyword evidence="5 6" id="KW-0408">Iron</keyword>
<sequence length="141" mass="15621">MKTPLSFDKLALTLIRRTVLLCLALVPLTSLARNELQVCDSHVLVRGAEMAINKACLGCHTLDTKRVGPTYIEIATRYEHNPDMVLLLANKIKHGSNGIWGAAVMPANPVTDEDALILARWILTLRGVRPPENQFSSRLRP</sequence>
<keyword evidence="1" id="KW-0813">Transport</keyword>
<dbReference type="EMBL" id="AP024238">
    <property type="protein sequence ID" value="BCO26125.1"/>
    <property type="molecule type" value="Genomic_DNA"/>
</dbReference>
<evidence type="ECO:0000256" key="2">
    <source>
        <dbReference type="ARBA" id="ARBA00022617"/>
    </source>
</evidence>
<dbReference type="PROSITE" id="PS51007">
    <property type="entry name" value="CYTC"/>
    <property type="match status" value="1"/>
</dbReference>
<dbReference type="Proteomes" id="UP000824366">
    <property type="component" value="Chromosome"/>
</dbReference>
<evidence type="ECO:0000256" key="1">
    <source>
        <dbReference type="ARBA" id="ARBA00022448"/>
    </source>
</evidence>
<dbReference type="InterPro" id="IPR002324">
    <property type="entry name" value="Cyt_c_ID"/>
</dbReference>
<evidence type="ECO:0000256" key="6">
    <source>
        <dbReference type="PROSITE-ProRule" id="PRU00433"/>
    </source>
</evidence>
<evidence type="ECO:0000256" key="5">
    <source>
        <dbReference type="ARBA" id="ARBA00023004"/>
    </source>
</evidence>
<dbReference type="InterPro" id="IPR009056">
    <property type="entry name" value="Cyt_c-like_dom"/>
</dbReference>
<proteinExistence type="predicted"/>
<keyword evidence="4" id="KW-0249">Electron transport</keyword>